<gene>
    <name evidence="2" type="ORF">SAMN02910418_02440</name>
</gene>
<evidence type="ECO:0000256" key="1">
    <source>
        <dbReference type="SAM" id="MobiDB-lite"/>
    </source>
</evidence>
<evidence type="ECO:0000313" key="2">
    <source>
        <dbReference type="EMBL" id="SEA79926.1"/>
    </source>
</evidence>
<evidence type="ECO:0000313" key="3">
    <source>
        <dbReference type="Proteomes" id="UP000199288"/>
    </source>
</evidence>
<dbReference type="Proteomes" id="UP000199288">
    <property type="component" value="Unassembled WGS sequence"/>
</dbReference>
<feature type="compositionally biased region" description="Polar residues" evidence="1">
    <location>
        <begin position="18"/>
        <end position="28"/>
    </location>
</feature>
<proteinExistence type="predicted"/>
<keyword evidence="3" id="KW-1185">Reference proteome</keyword>
<feature type="region of interest" description="Disordered" evidence="1">
    <location>
        <begin position="18"/>
        <end position="64"/>
    </location>
</feature>
<reference evidence="3" key="1">
    <citation type="submission" date="2016-10" db="EMBL/GenBank/DDBJ databases">
        <authorList>
            <person name="Varghese N."/>
            <person name="Submissions S."/>
        </authorList>
    </citation>
    <scope>NUCLEOTIDE SEQUENCE [LARGE SCALE GENOMIC DNA]</scope>
    <source>
        <strain evidence="3">KPR-1</strain>
    </source>
</reference>
<protein>
    <submittedName>
        <fullName evidence="2">Uncharacterized protein</fullName>
    </submittedName>
</protein>
<dbReference type="EMBL" id="FNQV01000027">
    <property type="protein sequence ID" value="SEA79926.1"/>
    <property type="molecule type" value="Genomic_DNA"/>
</dbReference>
<organism evidence="2 3">
    <name type="scientific">Bowdeniella nasicola</name>
    <dbReference type="NCBI Taxonomy" id="208480"/>
    <lineage>
        <taxon>Bacteria</taxon>
        <taxon>Bacillati</taxon>
        <taxon>Actinomycetota</taxon>
        <taxon>Actinomycetes</taxon>
        <taxon>Actinomycetales</taxon>
        <taxon>Actinomycetaceae</taxon>
        <taxon>Bowdeniella</taxon>
    </lineage>
</organism>
<accession>A0A1H4E4T3</accession>
<feature type="non-terminal residue" evidence="2">
    <location>
        <position position="64"/>
    </location>
</feature>
<name>A0A1H4E4T3_9ACTO</name>
<sequence>MLLQTRPKDTRVHYTVLKQPTHTHQTAHNEPPSRQGHKKTTTQAIPPQPNSMPFRIKPFRDDSI</sequence>
<dbReference type="AlphaFoldDB" id="A0A1H4E4T3"/>